<name>A0AAU7Q4R6_9GAMM</name>
<organism evidence="1">
    <name type="scientific">Acerihabitans sp. KWT182</name>
    <dbReference type="NCBI Taxonomy" id="3157919"/>
    <lineage>
        <taxon>Bacteria</taxon>
        <taxon>Pseudomonadati</taxon>
        <taxon>Pseudomonadota</taxon>
        <taxon>Gammaproteobacteria</taxon>
        <taxon>Enterobacterales</taxon>
        <taxon>Pectobacteriaceae</taxon>
        <taxon>Acerihabitans</taxon>
    </lineage>
</organism>
<gene>
    <name evidence="1" type="ORF">ABK905_14810</name>
</gene>
<dbReference type="EMBL" id="CP157947">
    <property type="protein sequence ID" value="XBS68124.1"/>
    <property type="molecule type" value="Genomic_DNA"/>
</dbReference>
<evidence type="ECO:0000313" key="1">
    <source>
        <dbReference type="EMBL" id="XBS68124.1"/>
    </source>
</evidence>
<sequence length="86" mass="9947">MSTLRSYIYAAFEDYLSQSVNNSANMRVTEQRFSELQPYVINRQTIPRTYSNPNHLMDLMIWPPNTFAILAGLLEKKGWVPSTDFG</sequence>
<accession>A0AAU7Q4R6</accession>
<dbReference type="AlphaFoldDB" id="A0AAU7Q4R6"/>
<reference evidence="1" key="1">
    <citation type="submission" date="2024-06" db="EMBL/GenBank/DDBJ databases">
        <authorList>
            <person name="Coelho C."/>
            <person name="Bento M."/>
            <person name="Garcia E."/>
            <person name="Camelo A."/>
            <person name="Brandao I."/>
            <person name="Espirito Santo C."/>
            <person name="Trovao J."/>
            <person name="Verissimo A."/>
            <person name="Costa J."/>
            <person name="Tiago I."/>
        </authorList>
    </citation>
    <scope>NUCLEOTIDE SEQUENCE</scope>
    <source>
        <strain evidence="1">KWT182</strain>
    </source>
</reference>
<protein>
    <submittedName>
        <fullName evidence="1">Uncharacterized protein</fullName>
    </submittedName>
</protein>
<proteinExistence type="predicted"/>